<keyword evidence="1" id="KW-1185">Reference proteome</keyword>
<proteinExistence type="predicted"/>
<sequence length="178" mass="19744">MMARILDEERCGVKEYRNAETATCEPCHDECRQCFGPNKYECEQCSEPFKICKMDNGSYCKSHYMVKTPPQPTSSLTIDTAALVAALQAYAQNGQTVPQQIAPSIPLSCSHFTDAEKVTYDVRALDSSTFNKVARGLLAVTADIETLTDFGELNSFLLSLEPTFALAYFSLSHISFEL</sequence>
<organism evidence="1 2">
    <name type="scientific">Panagrolaimus superbus</name>
    <dbReference type="NCBI Taxonomy" id="310955"/>
    <lineage>
        <taxon>Eukaryota</taxon>
        <taxon>Metazoa</taxon>
        <taxon>Ecdysozoa</taxon>
        <taxon>Nematoda</taxon>
        <taxon>Chromadorea</taxon>
        <taxon>Rhabditida</taxon>
        <taxon>Tylenchina</taxon>
        <taxon>Panagrolaimomorpha</taxon>
        <taxon>Panagrolaimoidea</taxon>
        <taxon>Panagrolaimidae</taxon>
        <taxon>Panagrolaimus</taxon>
    </lineage>
</organism>
<protein>
    <submittedName>
        <fullName evidence="2">Uncharacterized protein</fullName>
    </submittedName>
</protein>
<dbReference type="AlphaFoldDB" id="A0A914Y2S7"/>
<dbReference type="SUPFAM" id="SSF57184">
    <property type="entry name" value="Growth factor receptor domain"/>
    <property type="match status" value="1"/>
</dbReference>
<dbReference type="Gene3D" id="2.10.220.10">
    <property type="entry name" value="Hormone Receptor, Insulin-like Growth Factor Receptor 1, Chain A, domain 2"/>
    <property type="match status" value="1"/>
</dbReference>
<dbReference type="WBParaSite" id="PSU_v2.g14478.t1">
    <property type="protein sequence ID" value="PSU_v2.g14478.t1"/>
    <property type="gene ID" value="PSU_v2.g14478"/>
</dbReference>
<evidence type="ECO:0000313" key="2">
    <source>
        <dbReference type="WBParaSite" id="PSU_v2.g14478.t1"/>
    </source>
</evidence>
<reference evidence="2" key="1">
    <citation type="submission" date="2022-11" db="UniProtKB">
        <authorList>
            <consortium name="WormBaseParasite"/>
        </authorList>
    </citation>
    <scope>IDENTIFICATION</scope>
</reference>
<name>A0A914Y2S7_9BILA</name>
<dbReference type="Proteomes" id="UP000887577">
    <property type="component" value="Unplaced"/>
</dbReference>
<dbReference type="InterPro" id="IPR009030">
    <property type="entry name" value="Growth_fac_rcpt_cys_sf"/>
</dbReference>
<evidence type="ECO:0000313" key="1">
    <source>
        <dbReference type="Proteomes" id="UP000887577"/>
    </source>
</evidence>
<accession>A0A914Y2S7</accession>